<feature type="non-terminal residue" evidence="2">
    <location>
        <position position="1"/>
    </location>
</feature>
<comment type="caution">
    <text evidence="2">The sequence shown here is derived from an EMBL/GenBank/DDBJ whole genome shotgun (WGS) entry which is preliminary data.</text>
</comment>
<reference evidence="2" key="1">
    <citation type="submission" date="2022-06" db="EMBL/GenBank/DDBJ databases">
        <title>Limimaricola sediminis sp. nov., isolated from an intertidal sediment.</title>
        <authorList>
            <person name="Shao X."/>
        </authorList>
    </citation>
    <scope>NUCLEOTIDE SEQUENCE</scope>
    <source>
        <strain evidence="2">ASW11-118</strain>
    </source>
</reference>
<gene>
    <name evidence="2" type="ORF">NHG85_07675</name>
</gene>
<evidence type="ECO:0000313" key="2">
    <source>
        <dbReference type="EMBL" id="MCP1168405.1"/>
    </source>
</evidence>
<evidence type="ECO:0000256" key="1">
    <source>
        <dbReference type="SAM" id="MobiDB-lite"/>
    </source>
</evidence>
<evidence type="ECO:0000313" key="3">
    <source>
        <dbReference type="Proteomes" id="UP001139477"/>
    </source>
</evidence>
<evidence type="ECO:0008006" key="4">
    <source>
        <dbReference type="Google" id="ProtNLM"/>
    </source>
</evidence>
<accession>A0A9X2JPM5</accession>
<sequence>LWRRAGRRPRPLRGAPRGGAEGTDWDAPPEGPGNLRVDYVLPSRAGLTVTGAGVVWPEGGDLAEAAARASAHRLVWVDLLLD</sequence>
<feature type="region of interest" description="Disordered" evidence="1">
    <location>
        <begin position="1"/>
        <end position="31"/>
    </location>
</feature>
<proteinExistence type="predicted"/>
<dbReference type="AlphaFoldDB" id="A0A9X2JPM5"/>
<name>A0A9X2JPM5_9RHOB</name>
<keyword evidence="3" id="KW-1185">Reference proteome</keyword>
<dbReference type="Proteomes" id="UP001139477">
    <property type="component" value="Unassembled WGS sequence"/>
</dbReference>
<protein>
    <recommendedName>
        <fullName evidence="4">Endonuclease/Exonuclease/phosphatase family protein</fullName>
    </recommendedName>
</protein>
<feature type="compositionally biased region" description="Basic residues" evidence="1">
    <location>
        <begin position="1"/>
        <end position="11"/>
    </location>
</feature>
<dbReference type="EMBL" id="JAMYXC010000114">
    <property type="protein sequence ID" value="MCP1168405.1"/>
    <property type="molecule type" value="Genomic_DNA"/>
</dbReference>
<organism evidence="2 3">
    <name type="scientific">Limimaricola litoreus</name>
    <dbReference type="NCBI Taxonomy" id="2955316"/>
    <lineage>
        <taxon>Bacteria</taxon>
        <taxon>Pseudomonadati</taxon>
        <taxon>Pseudomonadota</taxon>
        <taxon>Alphaproteobacteria</taxon>
        <taxon>Rhodobacterales</taxon>
        <taxon>Paracoccaceae</taxon>
        <taxon>Limimaricola</taxon>
    </lineage>
</organism>